<keyword evidence="1" id="KW-1133">Transmembrane helix</keyword>
<dbReference type="Proteomes" id="UP000186015">
    <property type="component" value="Unassembled WGS sequence"/>
</dbReference>
<evidence type="ECO:0000313" key="3">
    <source>
        <dbReference type="Proteomes" id="UP000186015"/>
    </source>
</evidence>
<sequence>MTNRKLLGLCLIPVILLALEIFSWFNGMQYSYGSWVMSGENLIGHLAIYGMYFLPFISLIPEIIGFKAAAKQRSGVFRIIYIIELLLTSTVCILSVFLFIQSLHTK</sequence>
<protein>
    <submittedName>
        <fullName evidence="2">Uncharacterized protein</fullName>
    </submittedName>
</protein>
<dbReference type="AlphaFoldDB" id="A0A1H7HLD3"/>
<gene>
    <name evidence="2" type="ORF">SAMN05216469_1035</name>
</gene>
<dbReference type="EMBL" id="FOAT01000003">
    <property type="protein sequence ID" value="SEK51226.1"/>
    <property type="molecule type" value="Genomic_DNA"/>
</dbReference>
<name>A0A1H7HLD3_RUMAL</name>
<dbReference type="RefSeq" id="WP_074830203.1">
    <property type="nucleotide sequence ID" value="NZ_FOAT01000003.1"/>
</dbReference>
<evidence type="ECO:0000256" key="1">
    <source>
        <dbReference type="SAM" id="Phobius"/>
    </source>
</evidence>
<organism evidence="2 3">
    <name type="scientific">Ruminococcus albus</name>
    <dbReference type="NCBI Taxonomy" id="1264"/>
    <lineage>
        <taxon>Bacteria</taxon>
        <taxon>Bacillati</taxon>
        <taxon>Bacillota</taxon>
        <taxon>Clostridia</taxon>
        <taxon>Eubacteriales</taxon>
        <taxon>Oscillospiraceae</taxon>
        <taxon>Ruminococcus</taxon>
    </lineage>
</organism>
<accession>A0A1H7HLD3</accession>
<proteinExistence type="predicted"/>
<feature type="transmembrane region" description="Helical" evidence="1">
    <location>
        <begin position="76"/>
        <end position="100"/>
    </location>
</feature>
<keyword evidence="1" id="KW-0472">Membrane</keyword>
<keyword evidence="1" id="KW-0812">Transmembrane</keyword>
<evidence type="ECO:0000313" key="2">
    <source>
        <dbReference type="EMBL" id="SEK51226.1"/>
    </source>
</evidence>
<reference evidence="2 3" key="1">
    <citation type="submission" date="2016-10" db="EMBL/GenBank/DDBJ databases">
        <authorList>
            <person name="de Groot N.N."/>
        </authorList>
    </citation>
    <scope>NUCLEOTIDE SEQUENCE [LARGE SCALE GENOMIC DNA]</scope>
    <source>
        <strain evidence="2 3">KH2T6</strain>
    </source>
</reference>
<feature type="transmembrane region" description="Helical" evidence="1">
    <location>
        <begin position="42"/>
        <end position="64"/>
    </location>
</feature>